<dbReference type="InterPro" id="IPR038141">
    <property type="entry name" value="YutD-like_sf"/>
</dbReference>
<gene>
    <name evidence="2" type="ORF">QP433_08475</name>
</gene>
<protein>
    <submittedName>
        <fullName evidence="2">YutD family protein</fullName>
    </submittedName>
</protein>
<organism evidence="2 3">
    <name type="scientific">Facklamia hominis</name>
    <dbReference type="NCBI Taxonomy" id="178214"/>
    <lineage>
        <taxon>Bacteria</taxon>
        <taxon>Bacillati</taxon>
        <taxon>Bacillota</taxon>
        <taxon>Bacilli</taxon>
        <taxon>Lactobacillales</taxon>
        <taxon>Aerococcaceae</taxon>
        <taxon>Facklamia</taxon>
    </lineage>
</organism>
<dbReference type="Gene3D" id="3.50.4.20">
    <property type="match status" value="1"/>
</dbReference>
<dbReference type="RefSeq" id="WP_006909018.1">
    <property type="nucleotide sequence ID" value="NZ_JASOOE010000020.1"/>
</dbReference>
<name>A0AAJ1V400_9LACT</name>
<accession>A0AAJ1V400</accession>
<feature type="compositionally biased region" description="Basic residues" evidence="1">
    <location>
        <begin position="225"/>
        <end position="235"/>
    </location>
</feature>
<proteinExistence type="predicted"/>
<sequence length="235" mass="27592">MRDKDFKKIEVDLDHFFEEQVQKDANLLEPSKSIHALDNDRVLLNEELYVIVLDQKEAYHFDDFSRRYQDYFSKFDFILGDWAFGQLRLRGFYQIGTPNVVSDQLIDSLDDYIKEYCNFGSKYFLLAKQTALDEYPERLEALFAGKLTVKEAPSGHRRTNRNRHATTSINFDRVSVNPKTRRKNKNSSSTSPSEKHTDFKISVHTHKRAAKENSRVQATKEKKSFTIHHHNKGKR</sequence>
<dbReference type="AlphaFoldDB" id="A0AAJ1V400"/>
<feature type="compositionally biased region" description="Basic and acidic residues" evidence="1">
    <location>
        <begin position="210"/>
        <end position="224"/>
    </location>
</feature>
<dbReference type="InterPro" id="IPR009370">
    <property type="entry name" value="YutD-like"/>
</dbReference>
<dbReference type="EMBL" id="JASOOE010000020">
    <property type="protein sequence ID" value="MDK7188016.1"/>
    <property type="molecule type" value="Genomic_DNA"/>
</dbReference>
<reference evidence="2" key="1">
    <citation type="submission" date="2023-05" db="EMBL/GenBank/DDBJ databases">
        <title>Cataloging the Phylogenetic Diversity of Human Bladder Bacteria.</title>
        <authorList>
            <person name="Du J."/>
        </authorList>
    </citation>
    <scope>NUCLEOTIDE SEQUENCE</scope>
    <source>
        <strain evidence="2">UMB1231</strain>
    </source>
</reference>
<evidence type="ECO:0000313" key="2">
    <source>
        <dbReference type="EMBL" id="MDK7188016.1"/>
    </source>
</evidence>
<evidence type="ECO:0000256" key="1">
    <source>
        <dbReference type="SAM" id="MobiDB-lite"/>
    </source>
</evidence>
<dbReference type="Proteomes" id="UP001229251">
    <property type="component" value="Unassembled WGS sequence"/>
</dbReference>
<feature type="region of interest" description="Disordered" evidence="1">
    <location>
        <begin position="173"/>
        <end position="235"/>
    </location>
</feature>
<evidence type="ECO:0000313" key="3">
    <source>
        <dbReference type="Proteomes" id="UP001229251"/>
    </source>
</evidence>
<dbReference type="Pfam" id="PF06265">
    <property type="entry name" value="YutD-like"/>
    <property type="match status" value="1"/>
</dbReference>
<comment type="caution">
    <text evidence="2">The sequence shown here is derived from an EMBL/GenBank/DDBJ whole genome shotgun (WGS) entry which is preliminary data.</text>
</comment>